<dbReference type="AlphaFoldDB" id="D8MW10"/>
<dbReference type="FunFam" id="3.40.640.10:FF:000046">
    <property type="entry name" value="Cystathionine gamma-lyase"/>
    <property type="match status" value="1"/>
</dbReference>
<dbReference type="Pfam" id="PF01053">
    <property type="entry name" value="Cys_Met_Meta_PP"/>
    <property type="match status" value="1"/>
</dbReference>
<comment type="cofactor">
    <cofactor evidence="1 5">
        <name>pyridoxal 5'-phosphate</name>
        <dbReference type="ChEBI" id="CHEBI:597326"/>
    </cofactor>
</comment>
<keyword evidence="7" id="KW-1185">Reference proteome</keyword>
<dbReference type="EMBL" id="FP236843">
    <property type="protein sequence ID" value="CAX61017.1"/>
    <property type="molecule type" value="Genomic_DNA"/>
</dbReference>
<dbReference type="STRING" id="634500.EbC_34860"/>
<dbReference type="InterPro" id="IPR015424">
    <property type="entry name" value="PyrdxlP-dep_Trfase"/>
</dbReference>
<accession>D8MW10</accession>
<organism evidence="7">
    <name type="scientific">Erwinia billingiae (strain Eb661)</name>
    <dbReference type="NCBI Taxonomy" id="634500"/>
    <lineage>
        <taxon>Bacteria</taxon>
        <taxon>Pseudomonadati</taxon>
        <taxon>Pseudomonadota</taxon>
        <taxon>Gammaproteobacteria</taxon>
        <taxon>Enterobacterales</taxon>
        <taxon>Erwiniaceae</taxon>
        <taxon>Erwinia</taxon>
    </lineage>
</organism>
<dbReference type="PANTHER" id="PTHR11808:SF15">
    <property type="entry name" value="CYSTATHIONINE GAMMA-LYASE"/>
    <property type="match status" value="1"/>
</dbReference>
<dbReference type="eggNOG" id="COG0626">
    <property type="taxonomic scope" value="Bacteria"/>
</dbReference>
<name>D8MW10_ERWBE</name>
<dbReference type="GeneID" id="90513451"/>
<evidence type="ECO:0000256" key="2">
    <source>
        <dbReference type="ARBA" id="ARBA00009077"/>
    </source>
</evidence>
<dbReference type="RefSeq" id="WP_013203501.1">
    <property type="nucleotide sequence ID" value="NC_014306.1"/>
</dbReference>
<evidence type="ECO:0000256" key="5">
    <source>
        <dbReference type="RuleBase" id="RU362118"/>
    </source>
</evidence>
<dbReference type="InterPro" id="IPR000277">
    <property type="entry name" value="Cys/Met-Metab_PyrdxlP-dep_enz"/>
</dbReference>
<sequence>MRKNATLLAGLGHYTCPQSGGLVPPVQSSVTSVIDGSEGALGYARSGNSSVLLAESLLNTLENGQGCAFFNAGASAAWAVLSTLTPGDGVILEADCYYEFRTIISRYCQRQGIALTLVDLCNLEAVGQATRQGHTNLIWAELPTNPLWKIADIAALAKVAHRVGARLVVDATVATPLWLNALTLGADVVLHSATKYLNGHGDLTAGALVTARPDAWWQEIIAYRTASGSVLPAMEAWLLLRGMRTLALRVERASENALKIARWLAQQPGVSGVHYPGLEQNPHFARAEAQFSGGFGAMLSFQLSAGAKAAAAFCRRTRVFRHSTSLGSTESLIEHRRSTEGEGSRCPDDLLRLSVGIEDCADLLADLAQALDATVNA</sequence>
<evidence type="ECO:0000256" key="4">
    <source>
        <dbReference type="PIRSR" id="PIRSR001434-2"/>
    </source>
</evidence>
<dbReference type="Proteomes" id="UP000008793">
    <property type="component" value="Chromosome"/>
</dbReference>
<feature type="modified residue" description="N6-(pyridoxal phosphate)lysine" evidence="4">
    <location>
        <position position="195"/>
    </location>
</feature>
<dbReference type="GO" id="GO:0005737">
    <property type="term" value="C:cytoplasm"/>
    <property type="evidence" value="ECO:0007669"/>
    <property type="project" value="TreeGrafter"/>
</dbReference>
<protein>
    <submittedName>
        <fullName evidence="6">Cystathionine gamma-synthase</fullName>
    </submittedName>
</protein>
<comment type="similarity">
    <text evidence="2 5">Belongs to the trans-sulfuration enzymes family.</text>
</comment>
<dbReference type="HOGENOM" id="CLU_018986_2_2_6"/>
<gene>
    <name evidence="6" type="ordered locus">EbC_34860</name>
</gene>
<evidence type="ECO:0000313" key="7">
    <source>
        <dbReference type="Proteomes" id="UP000008793"/>
    </source>
</evidence>
<dbReference type="GO" id="GO:0030170">
    <property type="term" value="F:pyridoxal phosphate binding"/>
    <property type="evidence" value="ECO:0007669"/>
    <property type="project" value="InterPro"/>
</dbReference>
<dbReference type="InterPro" id="IPR015421">
    <property type="entry name" value="PyrdxlP-dep_Trfase_major"/>
</dbReference>
<dbReference type="InterPro" id="IPR015422">
    <property type="entry name" value="PyrdxlP-dep_Trfase_small"/>
</dbReference>
<keyword evidence="3 4" id="KW-0663">Pyridoxal phosphate</keyword>
<dbReference type="Gene3D" id="3.40.640.10">
    <property type="entry name" value="Type I PLP-dependent aspartate aminotransferase-like (Major domain)"/>
    <property type="match status" value="1"/>
</dbReference>
<dbReference type="Gene3D" id="3.90.1150.10">
    <property type="entry name" value="Aspartate Aminotransferase, domain 1"/>
    <property type="match status" value="1"/>
</dbReference>
<evidence type="ECO:0000256" key="3">
    <source>
        <dbReference type="ARBA" id="ARBA00022898"/>
    </source>
</evidence>
<dbReference type="GO" id="GO:0019346">
    <property type="term" value="P:transsulfuration"/>
    <property type="evidence" value="ECO:0007669"/>
    <property type="project" value="InterPro"/>
</dbReference>
<evidence type="ECO:0000256" key="1">
    <source>
        <dbReference type="ARBA" id="ARBA00001933"/>
    </source>
</evidence>
<dbReference type="SUPFAM" id="SSF53383">
    <property type="entry name" value="PLP-dependent transferases"/>
    <property type="match status" value="1"/>
</dbReference>
<dbReference type="GO" id="GO:0004123">
    <property type="term" value="F:cystathionine gamma-lyase activity"/>
    <property type="evidence" value="ECO:0007669"/>
    <property type="project" value="TreeGrafter"/>
</dbReference>
<proteinExistence type="inferred from homology"/>
<dbReference type="GO" id="GO:0003962">
    <property type="term" value="F:cystathionine gamma-synthase activity"/>
    <property type="evidence" value="ECO:0007669"/>
    <property type="project" value="TreeGrafter"/>
</dbReference>
<evidence type="ECO:0000313" key="6">
    <source>
        <dbReference type="EMBL" id="CAX61017.1"/>
    </source>
</evidence>
<dbReference type="PANTHER" id="PTHR11808">
    <property type="entry name" value="TRANS-SULFURATION ENZYME FAMILY MEMBER"/>
    <property type="match status" value="1"/>
</dbReference>
<dbReference type="GO" id="GO:0019343">
    <property type="term" value="P:cysteine biosynthetic process via cystathionine"/>
    <property type="evidence" value="ECO:0007669"/>
    <property type="project" value="TreeGrafter"/>
</dbReference>
<dbReference type="InterPro" id="IPR054542">
    <property type="entry name" value="Cys_met_metab_PP"/>
</dbReference>
<reference evidence="6 7" key="1">
    <citation type="journal article" date="2010" name="BMC Genomics">
        <title>Genome comparison of the epiphytic bacteria Erwinia billingiae and E. tasmaniensis with the pear pathogen E. pyrifoliae.</title>
        <authorList>
            <person name="Kube M."/>
            <person name="Migdoll A.M."/>
            <person name="Gehring I."/>
            <person name="Heitmann K."/>
            <person name="Mayer Y."/>
            <person name="Kuhl H."/>
            <person name="Knaust F."/>
            <person name="Geider K."/>
            <person name="Reinhardt R."/>
        </authorList>
    </citation>
    <scope>NUCLEOTIDE SEQUENCE [LARGE SCALE GENOMIC DNA]</scope>
    <source>
        <strain evidence="6 7">Eb661</strain>
    </source>
</reference>
<dbReference type="PIRSF" id="PIRSF001434">
    <property type="entry name" value="CGS"/>
    <property type="match status" value="1"/>
</dbReference>
<dbReference type="PROSITE" id="PS00868">
    <property type="entry name" value="CYS_MET_METAB_PP"/>
    <property type="match status" value="1"/>
</dbReference>
<dbReference type="KEGG" id="ebi:EbC_34860"/>